<evidence type="ECO:0000313" key="2">
    <source>
        <dbReference type="EMBL" id="KAH7028802.1"/>
    </source>
</evidence>
<organism evidence="2 3">
    <name type="scientific">Microdochium trichocladiopsis</name>
    <dbReference type="NCBI Taxonomy" id="1682393"/>
    <lineage>
        <taxon>Eukaryota</taxon>
        <taxon>Fungi</taxon>
        <taxon>Dikarya</taxon>
        <taxon>Ascomycota</taxon>
        <taxon>Pezizomycotina</taxon>
        <taxon>Sordariomycetes</taxon>
        <taxon>Xylariomycetidae</taxon>
        <taxon>Xylariales</taxon>
        <taxon>Microdochiaceae</taxon>
        <taxon>Microdochium</taxon>
    </lineage>
</organism>
<dbReference type="AlphaFoldDB" id="A0A9P8Y3A0"/>
<dbReference type="PANTHER" id="PTHR33112">
    <property type="entry name" value="DOMAIN PROTEIN, PUTATIVE-RELATED"/>
    <property type="match status" value="1"/>
</dbReference>
<keyword evidence="3" id="KW-1185">Reference proteome</keyword>
<dbReference type="InterPro" id="IPR010730">
    <property type="entry name" value="HET"/>
</dbReference>
<dbReference type="Pfam" id="PF06985">
    <property type="entry name" value="HET"/>
    <property type="match status" value="1"/>
</dbReference>
<protein>
    <recommendedName>
        <fullName evidence="1">Heterokaryon incompatibility domain-containing protein</fullName>
    </recommendedName>
</protein>
<dbReference type="OrthoDB" id="5347061at2759"/>
<dbReference type="GeneID" id="70188347"/>
<comment type="caution">
    <text evidence="2">The sequence shown here is derived from an EMBL/GenBank/DDBJ whole genome shotgun (WGS) entry which is preliminary data.</text>
</comment>
<dbReference type="Proteomes" id="UP000756346">
    <property type="component" value="Unassembled WGS sequence"/>
</dbReference>
<name>A0A9P8Y3A0_9PEZI</name>
<feature type="domain" description="Heterokaryon incompatibility" evidence="1">
    <location>
        <begin position="230"/>
        <end position="392"/>
    </location>
</feature>
<dbReference type="EMBL" id="JAGTJQ010000006">
    <property type="protein sequence ID" value="KAH7028802.1"/>
    <property type="molecule type" value="Genomic_DNA"/>
</dbReference>
<evidence type="ECO:0000259" key="1">
    <source>
        <dbReference type="Pfam" id="PF06985"/>
    </source>
</evidence>
<evidence type="ECO:0000313" key="3">
    <source>
        <dbReference type="Proteomes" id="UP000756346"/>
    </source>
</evidence>
<accession>A0A9P8Y3A0</accession>
<proteinExistence type="predicted"/>
<reference evidence="2" key="1">
    <citation type="journal article" date="2021" name="Nat. Commun.">
        <title>Genetic determinants of endophytism in the Arabidopsis root mycobiome.</title>
        <authorList>
            <person name="Mesny F."/>
            <person name="Miyauchi S."/>
            <person name="Thiergart T."/>
            <person name="Pickel B."/>
            <person name="Atanasova L."/>
            <person name="Karlsson M."/>
            <person name="Huettel B."/>
            <person name="Barry K.W."/>
            <person name="Haridas S."/>
            <person name="Chen C."/>
            <person name="Bauer D."/>
            <person name="Andreopoulos W."/>
            <person name="Pangilinan J."/>
            <person name="LaButti K."/>
            <person name="Riley R."/>
            <person name="Lipzen A."/>
            <person name="Clum A."/>
            <person name="Drula E."/>
            <person name="Henrissat B."/>
            <person name="Kohler A."/>
            <person name="Grigoriev I.V."/>
            <person name="Martin F.M."/>
            <person name="Hacquard S."/>
        </authorList>
    </citation>
    <scope>NUCLEOTIDE SEQUENCE</scope>
    <source>
        <strain evidence="2">MPI-CAGE-CH-0230</strain>
    </source>
</reference>
<sequence length="749" mass="83499">MEIGPHILQQLCGYCSALFPLRLAPRNTRIEHHATAGDFIAAAEHTACALCAAMRLDLPLQDLQQRYPQITPAELDAAEFKISVTSLSAAGRQSSGEEPDPTNTLHHQIEDATLSMRLQLRTSKYSSYQEWWTVVAACNITASARIHADLPKVWTIPQATTSVPDKLVVIGSWLRLCEEAHALCRMTSPDQHGALPKRLLALAPASSKTPSRLVYSRDIAAGEMLRGLKYVALSHCWGSGMPLRTLRENLKQLQRAIPGCDGPWTGGPGRIPWTFREAIDICRSLSIKYIWIDSLCIVQDDSEDASDSSQGCFVGLEQGVVAKSHVPQVARFHVQVPLRGGIASNAAEQIQTQDSESDTRSGDSLLVRVYEDSIIRQTRDAALNQRGWTLQEQVLSRRVLHCTFPELHWQCTSCYVTEARVELHGDGSPRTGYLKTRHEVELGTTTTTSQNFSAAAGETMHRAWCLWMETYSRRKFTFAADRLAALSGMVQQTAATTGYTHLLGCWEETLCNDLSWTIRTSSWPGNDSPHTRIDSKEDMLPEIPSWSWLSRFDDIALNPWYSRPDDQSPHESFAHTSLVDKHILWSGIPLVSELLCAELLLRGPVKRSRLTTMPPGKIHDPPGLCVYDEMQDRPADLPPSWRCMGGLDRRTADGGHQYLDGNYDCLLLRSHRSTAKKTPGRETFNDTEMFLILEPVPPGELRERMATGASRPFPGPPLPCYRRIGIANLLAVRTGPHFDGVQDMTIRLI</sequence>
<dbReference type="RefSeq" id="XP_046011090.1">
    <property type="nucleotide sequence ID" value="XM_046158801.1"/>
</dbReference>
<dbReference type="PANTHER" id="PTHR33112:SF16">
    <property type="entry name" value="HETEROKARYON INCOMPATIBILITY DOMAIN-CONTAINING PROTEIN"/>
    <property type="match status" value="1"/>
</dbReference>
<gene>
    <name evidence="2" type="ORF">B0I36DRAFT_363426</name>
</gene>